<feature type="chain" id="PRO_5012736695" evidence="1">
    <location>
        <begin position="21"/>
        <end position="108"/>
    </location>
</feature>
<reference evidence="2" key="1">
    <citation type="journal article" date="2017" name="Parasit. Vectors">
        <title>Sialotranscriptomics of Rhipicephalus zambeziensis reveals intricate expression profiles of secretory proteins and suggests tight temporal transcriptional regulation during blood-feeding.</title>
        <authorList>
            <person name="de Castro M.H."/>
            <person name="de Klerk D."/>
            <person name="Pienaar R."/>
            <person name="Rees D.J.G."/>
            <person name="Mans B.J."/>
        </authorList>
    </citation>
    <scope>NUCLEOTIDE SEQUENCE</scope>
    <source>
        <tissue evidence="2">Salivary glands</tissue>
    </source>
</reference>
<dbReference type="InterPro" id="IPR009030">
    <property type="entry name" value="Growth_fac_rcpt_cys_sf"/>
</dbReference>
<organism evidence="2">
    <name type="scientific">Rhipicephalus zambeziensis</name>
    <dbReference type="NCBI Taxonomy" id="60191"/>
    <lineage>
        <taxon>Eukaryota</taxon>
        <taxon>Metazoa</taxon>
        <taxon>Ecdysozoa</taxon>
        <taxon>Arthropoda</taxon>
        <taxon>Chelicerata</taxon>
        <taxon>Arachnida</taxon>
        <taxon>Acari</taxon>
        <taxon>Parasitiformes</taxon>
        <taxon>Ixodida</taxon>
        <taxon>Ixodoidea</taxon>
        <taxon>Ixodidae</taxon>
        <taxon>Rhipicephalinae</taxon>
        <taxon>Rhipicephalus</taxon>
        <taxon>Rhipicephalus</taxon>
    </lineage>
</organism>
<feature type="signal peptide" evidence="1">
    <location>
        <begin position="1"/>
        <end position="20"/>
    </location>
</feature>
<evidence type="ECO:0000313" key="2">
    <source>
        <dbReference type="EMBL" id="MAA20833.1"/>
    </source>
</evidence>
<accession>A0A224Z2N7</accession>
<dbReference type="SUPFAM" id="SSF57184">
    <property type="entry name" value="Growth factor receptor domain"/>
    <property type="match status" value="1"/>
</dbReference>
<dbReference type="EMBL" id="GFPF01009687">
    <property type="protein sequence ID" value="MAA20833.1"/>
    <property type="molecule type" value="Transcribed_RNA"/>
</dbReference>
<evidence type="ECO:0000256" key="1">
    <source>
        <dbReference type="SAM" id="SignalP"/>
    </source>
</evidence>
<protein>
    <submittedName>
        <fullName evidence="2">Metastriate insulin growth factor binding protein</fullName>
    </submittedName>
</protein>
<name>A0A224Z2N7_9ACAR</name>
<keyword evidence="1" id="KW-0732">Signal</keyword>
<dbReference type="AlphaFoldDB" id="A0A224Z2N7"/>
<sequence>MNVALVALLLSAVAITSSSGTTLIDCASFTCTADRCSERQCPCGTYKDHCGCCDLCYTCPGAQCNLWLLDVCTQNHKCVLEDPDKPFEIGGMGHCTLINATETSHTSK</sequence>
<proteinExistence type="predicted"/>
<dbReference type="Gene3D" id="4.10.40.20">
    <property type="match status" value="1"/>
</dbReference>